<dbReference type="GO" id="GO:0016705">
    <property type="term" value="F:oxidoreductase activity, acting on paired donors, with incorporation or reduction of molecular oxygen"/>
    <property type="evidence" value="ECO:0007669"/>
    <property type="project" value="InterPro"/>
</dbReference>
<dbReference type="GO" id="GO:0005506">
    <property type="term" value="F:iron ion binding"/>
    <property type="evidence" value="ECO:0007669"/>
    <property type="project" value="InterPro"/>
</dbReference>
<dbReference type="PRINTS" id="PR00463">
    <property type="entry name" value="EP450I"/>
</dbReference>
<evidence type="ECO:0000256" key="8">
    <source>
        <dbReference type="ARBA" id="ARBA00023002"/>
    </source>
</evidence>
<keyword evidence="7" id="KW-0492">Microsome</keyword>
<evidence type="ECO:0000256" key="14">
    <source>
        <dbReference type="SAM" id="Phobius"/>
    </source>
</evidence>
<evidence type="ECO:0000313" key="15">
    <source>
        <dbReference type="EMBL" id="JAA61781.1"/>
    </source>
</evidence>
<evidence type="ECO:0000256" key="4">
    <source>
        <dbReference type="ARBA" id="ARBA00010617"/>
    </source>
</evidence>
<dbReference type="PROSITE" id="PS00086">
    <property type="entry name" value="CYTOCHROME_P450"/>
    <property type="match status" value="1"/>
</dbReference>
<feature type="non-terminal residue" evidence="15">
    <location>
        <position position="1"/>
    </location>
</feature>
<accession>L7MC20</accession>
<dbReference type="InterPro" id="IPR036396">
    <property type="entry name" value="Cyt_P450_sf"/>
</dbReference>
<dbReference type="GO" id="GO:0008395">
    <property type="term" value="F:steroid hydroxylase activity"/>
    <property type="evidence" value="ECO:0007669"/>
    <property type="project" value="TreeGrafter"/>
</dbReference>
<evidence type="ECO:0000256" key="7">
    <source>
        <dbReference type="ARBA" id="ARBA00022848"/>
    </source>
</evidence>
<evidence type="ECO:0000256" key="10">
    <source>
        <dbReference type="ARBA" id="ARBA00023033"/>
    </source>
</evidence>
<evidence type="ECO:0000256" key="1">
    <source>
        <dbReference type="ARBA" id="ARBA00001971"/>
    </source>
</evidence>
<evidence type="ECO:0000256" key="11">
    <source>
        <dbReference type="ARBA" id="ARBA00043906"/>
    </source>
</evidence>
<sequence>CANVVLSLVYVIRNATAGFPSDPRVRTPTAEYALALHTDWTQPPSVRLAATMMSVTVALLLLLTVLLAALFTLRWRHFSYFKRIGIPGPKPNLIWGNLVEYHSTDIYKVIGRWIEKYGDIFGFYNGDVPFIVTQDLDLIEEVCVRSFSNFTGRGETMRIEKLHPIMCESIIHVDRSKWRSIRKALAGAFTPAKLKLMMPLMDEYIDGLLESLKESARSGSEVNMVHTFDQLAMHMVAHVSFGVDCRVRGSSGHSIIAVVRYVCRKIMTGPLHMIAQSTTCFGRLMKPLSWIPLVAENHLMVNRRMAKIVDARKMDPLYQRHDILQHLLDTGYAETETLKRVSKQENGRVKTRPLTTLEVTNCATTIFVAGNETIASALSYLTFVLAKYPDVQEKVRQEVIGTISDQGILEFETAMKRLDYLEQVIKETMRLYPPGLTFVTRQAEEDFAYKGTLFKAGTCFMVPLYQIQRDPRFWPDPLQFNPDRFAPENEAQLIKAAYMAFGMGPRNCVGKSMAMLKLKLAMAKLLLKYRLELGPSQMGEMEINSRAMVSTPARGPWIIIRHFNKRQ</sequence>
<evidence type="ECO:0000256" key="6">
    <source>
        <dbReference type="ARBA" id="ARBA00022723"/>
    </source>
</evidence>
<keyword evidence="7" id="KW-0256">Endoplasmic reticulum</keyword>
<keyword evidence="14" id="KW-0472">Membrane</keyword>
<proteinExistence type="evidence at transcript level"/>
<dbReference type="InterPro" id="IPR001128">
    <property type="entry name" value="Cyt_P450"/>
</dbReference>
<evidence type="ECO:0000256" key="12">
    <source>
        <dbReference type="PIRSR" id="PIRSR602401-1"/>
    </source>
</evidence>
<dbReference type="Gene3D" id="1.10.630.10">
    <property type="entry name" value="Cytochrome P450"/>
    <property type="match status" value="1"/>
</dbReference>
<keyword evidence="14" id="KW-0812">Transmembrane</keyword>
<dbReference type="AlphaFoldDB" id="L7MC20"/>
<feature type="transmembrane region" description="Helical" evidence="14">
    <location>
        <begin position="48"/>
        <end position="73"/>
    </location>
</feature>
<evidence type="ECO:0000256" key="9">
    <source>
        <dbReference type="ARBA" id="ARBA00023004"/>
    </source>
</evidence>
<keyword evidence="10 13" id="KW-0503">Monooxygenase</keyword>
<comment type="subcellular location">
    <subcellularLocation>
        <location evidence="3">Endoplasmic reticulum membrane</location>
        <topology evidence="3">Peripheral membrane protein</topology>
    </subcellularLocation>
    <subcellularLocation>
        <location evidence="2">Microsome membrane</location>
        <topology evidence="2">Peripheral membrane protein</topology>
    </subcellularLocation>
</comment>
<dbReference type="GO" id="GO:0020037">
    <property type="term" value="F:heme binding"/>
    <property type="evidence" value="ECO:0007669"/>
    <property type="project" value="InterPro"/>
</dbReference>
<keyword evidence="9 12" id="KW-0408">Iron</keyword>
<dbReference type="PANTHER" id="PTHR24302:SF15">
    <property type="entry name" value="FATTY-ACID PEROXYGENASE"/>
    <property type="match status" value="1"/>
</dbReference>
<name>L7MC20_RHIPC</name>
<comment type="similarity">
    <text evidence="4 13">Belongs to the cytochrome P450 family.</text>
</comment>
<dbReference type="GO" id="GO:0005789">
    <property type="term" value="C:endoplasmic reticulum membrane"/>
    <property type="evidence" value="ECO:0007669"/>
    <property type="project" value="UniProtKB-SubCell"/>
</dbReference>
<organism evidence="15">
    <name type="scientific">Rhipicephalus pulchellus</name>
    <name type="common">Yellow backed tick</name>
    <name type="synonym">Dermacentor pulchellus</name>
    <dbReference type="NCBI Taxonomy" id="72859"/>
    <lineage>
        <taxon>Eukaryota</taxon>
        <taxon>Metazoa</taxon>
        <taxon>Ecdysozoa</taxon>
        <taxon>Arthropoda</taxon>
        <taxon>Chelicerata</taxon>
        <taxon>Arachnida</taxon>
        <taxon>Acari</taxon>
        <taxon>Parasitiformes</taxon>
        <taxon>Ixodida</taxon>
        <taxon>Ixodoidea</taxon>
        <taxon>Ixodidae</taxon>
        <taxon>Rhipicephalinae</taxon>
        <taxon>Rhipicephalus</taxon>
        <taxon>Rhipicephalus</taxon>
    </lineage>
</organism>
<reference evidence="15" key="2">
    <citation type="journal article" date="2015" name="J. Proteomics">
        <title>Sexual differences in the sialomes of the zebra tick, Rhipicephalus pulchellus.</title>
        <authorList>
            <person name="Tan A.W."/>
            <person name="Francischetti I.M."/>
            <person name="Slovak M."/>
            <person name="Kini R.M."/>
            <person name="Ribeiro J.M."/>
        </authorList>
    </citation>
    <scope>NUCLEOTIDE SEQUENCE</scope>
    <source>
        <tissue evidence="15">Salivary gland</tissue>
    </source>
</reference>
<dbReference type="InterPro" id="IPR017972">
    <property type="entry name" value="Cyt_P450_CS"/>
</dbReference>
<dbReference type="PRINTS" id="PR00385">
    <property type="entry name" value="P450"/>
</dbReference>
<evidence type="ECO:0000256" key="2">
    <source>
        <dbReference type="ARBA" id="ARBA00004174"/>
    </source>
</evidence>
<dbReference type="SUPFAM" id="SSF48264">
    <property type="entry name" value="Cytochrome P450"/>
    <property type="match status" value="1"/>
</dbReference>
<dbReference type="InterPro" id="IPR002401">
    <property type="entry name" value="Cyt_P450_E_grp-I"/>
</dbReference>
<dbReference type="PANTHER" id="PTHR24302">
    <property type="entry name" value="CYTOCHROME P450 FAMILY 3"/>
    <property type="match status" value="1"/>
</dbReference>
<evidence type="ECO:0000256" key="5">
    <source>
        <dbReference type="ARBA" id="ARBA00022617"/>
    </source>
</evidence>
<keyword evidence="14" id="KW-1133">Transmembrane helix</keyword>
<keyword evidence="8 13" id="KW-0560">Oxidoreductase</keyword>
<dbReference type="FunFam" id="1.10.630.10:FF:000182">
    <property type="entry name" value="Cytochrome P450 3A4"/>
    <property type="match status" value="1"/>
</dbReference>
<reference evidence="15" key="1">
    <citation type="submission" date="2012-11" db="EMBL/GenBank/DDBJ databases">
        <authorList>
            <person name="Lucero-Rivera Y.E."/>
            <person name="Tovar-Ramirez D."/>
        </authorList>
    </citation>
    <scope>NUCLEOTIDE SEQUENCE</scope>
    <source>
        <tissue evidence="15">Salivary gland</tissue>
    </source>
</reference>
<evidence type="ECO:0000256" key="13">
    <source>
        <dbReference type="RuleBase" id="RU000461"/>
    </source>
</evidence>
<keyword evidence="6 12" id="KW-0479">Metal-binding</keyword>
<protein>
    <submittedName>
        <fullName evidence="15">Putative cytochrome</fullName>
    </submittedName>
</protein>
<dbReference type="InterPro" id="IPR050705">
    <property type="entry name" value="Cytochrome_P450_3A"/>
</dbReference>
<evidence type="ECO:0000256" key="3">
    <source>
        <dbReference type="ARBA" id="ARBA00004406"/>
    </source>
</evidence>
<dbReference type="EMBL" id="GACK01003253">
    <property type="protein sequence ID" value="JAA61781.1"/>
    <property type="molecule type" value="mRNA"/>
</dbReference>
<comment type="cofactor">
    <cofactor evidence="1 12">
        <name>heme</name>
        <dbReference type="ChEBI" id="CHEBI:30413"/>
    </cofactor>
</comment>
<keyword evidence="5 12" id="KW-0349">Heme</keyword>
<comment type="function">
    <text evidence="11">Cytochromes P450 are a group of heme-thiolate monooxygenases. They oxidize a variety of structurally unrelated compounds, including steroids, fatty acids, and xenobiotics.</text>
</comment>
<feature type="binding site" description="axial binding residue" evidence="12">
    <location>
        <position position="508"/>
    </location>
    <ligand>
        <name>heme</name>
        <dbReference type="ChEBI" id="CHEBI:30413"/>
    </ligand>
    <ligandPart>
        <name>Fe</name>
        <dbReference type="ChEBI" id="CHEBI:18248"/>
    </ligandPart>
</feature>
<dbReference type="Pfam" id="PF00067">
    <property type="entry name" value="p450"/>
    <property type="match status" value="1"/>
</dbReference>